<evidence type="ECO:0000313" key="1">
    <source>
        <dbReference type="EMBL" id="MPC24983.1"/>
    </source>
</evidence>
<protein>
    <submittedName>
        <fullName evidence="1">Uncharacterized protein</fullName>
    </submittedName>
</protein>
<organism evidence="1 2">
    <name type="scientific">Portunus trituberculatus</name>
    <name type="common">Swimming crab</name>
    <name type="synonym">Neptunus trituberculatus</name>
    <dbReference type="NCBI Taxonomy" id="210409"/>
    <lineage>
        <taxon>Eukaryota</taxon>
        <taxon>Metazoa</taxon>
        <taxon>Ecdysozoa</taxon>
        <taxon>Arthropoda</taxon>
        <taxon>Crustacea</taxon>
        <taxon>Multicrustacea</taxon>
        <taxon>Malacostraca</taxon>
        <taxon>Eumalacostraca</taxon>
        <taxon>Eucarida</taxon>
        <taxon>Decapoda</taxon>
        <taxon>Pleocyemata</taxon>
        <taxon>Brachyura</taxon>
        <taxon>Eubrachyura</taxon>
        <taxon>Portunoidea</taxon>
        <taxon>Portunidae</taxon>
        <taxon>Portuninae</taxon>
        <taxon>Portunus</taxon>
    </lineage>
</organism>
<keyword evidence="2" id="KW-1185">Reference proteome</keyword>
<accession>A0A5B7DVH7</accession>
<name>A0A5B7DVH7_PORTR</name>
<sequence length="34" mass="3717">MLGCLQDGQQYEIATLKASSSGWLVTGEESQSLW</sequence>
<evidence type="ECO:0000313" key="2">
    <source>
        <dbReference type="Proteomes" id="UP000324222"/>
    </source>
</evidence>
<comment type="caution">
    <text evidence="1">The sequence shown here is derived from an EMBL/GenBank/DDBJ whole genome shotgun (WGS) entry which is preliminary data.</text>
</comment>
<dbReference type="Proteomes" id="UP000324222">
    <property type="component" value="Unassembled WGS sequence"/>
</dbReference>
<proteinExistence type="predicted"/>
<gene>
    <name evidence="1" type="ORF">E2C01_018078</name>
</gene>
<reference evidence="1 2" key="1">
    <citation type="submission" date="2019-05" db="EMBL/GenBank/DDBJ databases">
        <title>Another draft genome of Portunus trituberculatus and its Hox gene families provides insights of decapod evolution.</title>
        <authorList>
            <person name="Jeong J.-H."/>
            <person name="Song I."/>
            <person name="Kim S."/>
            <person name="Choi T."/>
            <person name="Kim D."/>
            <person name="Ryu S."/>
            <person name="Kim W."/>
        </authorList>
    </citation>
    <scope>NUCLEOTIDE SEQUENCE [LARGE SCALE GENOMIC DNA]</scope>
    <source>
        <tissue evidence="1">Muscle</tissue>
    </source>
</reference>
<dbReference type="AlphaFoldDB" id="A0A5B7DVH7"/>
<dbReference type="EMBL" id="VSRR010001399">
    <property type="protein sequence ID" value="MPC24983.1"/>
    <property type="molecule type" value="Genomic_DNA"/>
</dbReference>